<accession>A0AA87ZD19</accession>
<proteinExistence type="predicted"/>
<evidence type="ECO:0000256" key="1">
    <source>
        <dbReference type="SAM" id="MobiDB-lite"/>
    </source>
</evidence>
<reference evidence="2" key="1">
    <citation type="submission" date="2023-07" db="EMBL/GenBank/DDBJ databases">
        <title>draft genome sequence of fig (Ficus carica).</title>
        <authorList>
            <person name="Takahashi T."/>
            <person name="Nishimura K."/>
        </authorList>
    </citation>
    <scope>NUCLEOTIDE SEQUENCE</scope>
</reference>
<dbReference type="Proteomes" id="UP001187192">
    <property type="component" value="Unassembled WGS sequence"/>
</dbReference>
<dbReference type="AlphaFoldDB" id="A0AA87ZD19"/>
<sequence length="76" mass="7990">MHLGHVDGGRDSGEAVREIHRSDGGSAYLKPRSPQRGRNGARTMSGGAIMGDGFASREAADRLDKNVVVLLTGRGT</sequence>
<evidence type="ECO:0000313" key="3">
    <source>
        <dbReference type="Proteomes" id="UP001187192"/>
    </source>
</evidence>
<gene>
    <name evidence="2" type="ORF">TIFTF001_002916</name>
</gene>
<name>A0AA87ZD19_FICCA</name>
<dbReference type="EMBL" id="BTGU01000003">
    <property type="protein sequence ID" value="GMN30679.1"/>
    <property type="molecule type" value="Genomic_DNA"/>
</dbReference>
<feature type="compositionally biased region" description="Basic and acidic residues" evidence="1">
    <location>
        <begin position="1"/>
        <end position="23"/>
    </location>
</feature>
<comment type="caution">
    <text evidence="2">The sequence shown here is derived from an EMBL/GenBank/DDBJ whole genome shotgun (WGS) entry which is preliminary data.</text>
</comment>
<feature type="region of interest" description="Disordered" evidence="1">
    <location>
        <begin position="1"/>
        <end position="56"/>
    </location>
</feature>
<keyword evidence="3" id="KW-1185">Reference proteome</keyword>
<protein>
    <submittedName>
        <fullName evidence="2">Uncharacterized protein</fullName>
    </submittedName>
</protein>
<evidence type="ECO:0000313" key="2">
    <source>
        <dbReference type="EMBL" id="GMN30679.1"/>
    </source>
</evidence>
<organism evidence="2 3">
    <name type="scientific">Ficus carica</name>
    <name type="common">Common fig</name>
    <dbReference type="NCBI Taxonomy" id="3494"/>
    <lineage>
        <taxon>Eukaryota</taxon>
        <taxon>Viridiplantae</taxon>
        <taxon>Streptophyta</taxon>
        <taxon>Embryophyta</taxon>
        <taxon>Tracheophyta</taxon>
        <taxon>Spermatophyta</taxon>
        <taxon>Magnoliopsida</taxon>
        <taxon>eudicotyledons</taxon>
        <taxon>Gunneridae</taxon>
        <taxon>Pentapetalae</taxon>
        <taxon>rosids</taxon>
        <taxon>fabids</taxon>
        <taxon>Rosales</taxon>
        <taxon>Moraceae</taxon>
        <taxon>Ficeae</taxon>
        <taxon>Ficus</taxon>
    </lineage>
</organism>